<sequence length="131" mass="15433">MRAFDIIEMLEENGLTEIEEILVDDDKVIVEFFYDFDRDELKAAESYANEESDTEKESEEWKKDWYIPYLLDIAKDNIENIIEDIGDEFEVEGMAHELNIDGNNTDYIKFVAVFCTEDCDLSLEDMLNDYL</sequence>
<protein>
    <submittedName>
        <fullName evidence="1">Uncharacterized protein</fullName>
    </submittedName>
</protein>
<evidence type="ECO:0000313" key="2">
    <source>
        <dbReference type="Proteomes" id="UP000783390"/>
    </source>
</evidence>
<dbReference type="EMBL" id="JAGGJZ010000001">
    <property type="protein sequence ID" value="MBP1888943.1"/>
    <property type="molecule type" value="Genomic_DNA"/>
</dbReference>
<dbReference type="RefSeq" id="WP_209795658.1">
    <property type="nucleotide sequence ID" value="NZ_JAGGJZ010000001.1"/>
</dbReference>
<keyword evidence="2" id="KW-1185">Reference proteome</keyword>
<organism evidence="1 2">
    <name type="scientific">Clostridium moniliforme</name>
    <dbReference type="NCBI Taxonomy" id="39489"/>
    <lineage>
        <taxon>Bacteria</taxon>
        <taxon>Bacillati</taxon>
        <taxon>Bacillota</taxon>
        <taxon>Clostridia</taxon>
        <taxon>Eubacteriales</taxon>
        <taxon>Clostridiaceae</taxon>
        <taxon>Clostridium</taxon>
    </lineage>
</organism>
<reference evidence="1 2" key="1">
    <citation type="submission" date="2021-03" db="EMBL/GenBank/DDBJ databases">
        <title>Genomic Encyclopedia of Type Strains, Phase IV (KMG-IV): sequencing the most valuable type-strain genomes for metagenomic binning, comparative biology and taxonomic classification.</title>
        <authorList>
            <person name="Goeker M."/>
        </authorList>
    </citation>
    <scope>NUCLEOTIDE SEQUENCE [LARGE SCALE GENOMIC DNA]</scope>
    <source>
        <strain evidence="1 2">DSM 3984</strain>
    </source>
</reference>
<accession>A0ABS4EY69</accession>
<name>A0ABS4EY69_9CLOT</name>
<comment type="caution">
    <text evidence="1">The sequence shown here is derived from an EMBL/GenBank/DDBJ whole genome shotgun (WGS) entry which is preliminary data.</text>
</comment>
<evidence type="ECO:0000313" key="1">
    <source>
        <dbReference type="EMBL" id="MBP1888943.1"/>
    </source>
</evidence>
<proteinExistence type="predicted"/>
<gene>
    <name evidence="1" type="ORF">J2Z53_000522</name>
</gene>
<dbReference type="Proteomes" id="UP000783390">
    <property type="component" value="Unassembled WGS sequence"/>
</dbReference>